<gene>
    <name evidence="2" type="ORF">ECRASSUSDP1_LOCUS26197</name>
</gene>
<feature type="compositionally biased region" description="Polar residues" evidence="1">
    <location>
        <begin position="196"/>
        <end position="209"/>
    </location>
</feature>
<dbReference type="EMBL" id="CAMPGE010026999">
    <property type="protein sequence ID" value="CAI2384663.1"/>
    <property type="molecule type" value="Genomic_DNA"/>
</dbReference>
<evidence type="ECO:0000256" key="1">
    <source>
        <dbReference type="SAM" id="MobiDB-lite"/>
    </source>
</evidence>
<name>A0AAD1Y4R1_EUPCR</name>
<accession>A0AAD1Y4R1</accession>
<feature type="compositionally biased region" description="Low complexity" evidence="1">
    <location>
        <begin position="210"/>
        <end position="220"/>
    </location>
</feature>
<comment type="caution">
    <text evidence="2">The sequence shown here is derived from an EMBL/GenBank/DDBJ whole genome shotgun (WGS) entry which is preliminary data.</text>
</comment>
<feature type="region of interest" description="Disordered" evidence="1">
    <location>
        <begin position="194"/>
        <end position="220"/>
    </location>
</feature>
<protein>
    <submittedName>
        <fullName evidence="2">Uncharacterized protein</fullName>
    </submittedName>
</protein>
<sequence>MPKLPTIKHNSSKLDGKLGTYASNKNNAINENDTLRSTHANSTVKNDFRFAGKLKYFINKAGEDTTFMEKDKNLSTKKLNKINSKAYNCYNDDSLQQSRDRSRETLRNNSISNIIKLRSKGPKKLAIIDSKMKTPERCADFKSIQLERYKQNPIYLNQKPNNNDAFKKRINEIGRRKKNLEIMARRTPIAKKKNLTKPSGRNFHQQKSFNPLNTSKNKSNKLNYFEPGRALGLNNNEDACKTSESREFILDATLNNREASLNYSYNENTNVIETKRDRSCGRILKNKTVLSKSQHPKLKRRQYGSKVSMVLKSLHTPFERHQNTSNQILTNRSKCSSKEGDLSIVFVDSQRTIHKDETNNDTINSAYNNFQVFENPNENKFRMKGINEMKILPKKSLINTNRNIPTEYTQEYVDSEDRAQTLHGTADLVCCSLSNFQRSLNNDIKIVDNEGSLTSEDGQTDNSNGNGKYNTIQEIDDSASDTMMSWTEGRNDIDNWFEQMDVKKDEQIFLIPKYQTPCIKLKPSIYQEHWIDPALKPSLEYFEFT</sequence>
<dbReference type="AlphaFoldDB" id="A0AAD1Y4R1"/>
<evidence type="ECO:0000313" key="2">
    <source>
        <dbReference type="EMBL" id="CAI2384663.1"/>
    </source>
</evidence>
<keyword evidence="3" id="KW-1185">Reference proteome</keyword>
<organism evidence="2 3">
    <name type="scientific">Euplotes crassus</name>
    <dbReference type="NCBI Taxonomy" id="5936"/>
    <lineage>
        <taxon>Eukaryota</taxon>
        <taxon>Sar</taxon>
        <taxon>Alveolata</taxon>
        <taxon>Ciliophora</taxon>
        <taxon>Intramacronucleata</taxon>
        <taxon>Spirotrichea</taxon>
        <taxon>Hypotrichia</taxon>
        <taxon>Euplotida</taxon>
        <taxon>Euplotidae</taxon>
        <taxon>Moneuplotes</taxon>
    </lineage>
</organism>
<proteinExistence type="predicted"/>
<evidence type="ECO:0000313" key="3">
    <source>
        <dbReference type="Proteomes" id="UP001295684"/>
    </source>
</evidence>
<dbReference type="Proteomes" id="UP001295684">
    <property type="component" value="Unassembled WGS sequence"/>
</dbReference>
<reference evidence="2" key="1">
    <citation type="submission" date="2023-07" db="EMBL/GenBank/DDBJ databases">
        <authorList>
            <consortium name="AG Swart"/>
            <person name="Singh M."/>
            <person name="Singh A."/>
            <person name="Seah K."/>
            <person name="Emmerich C."/>
        </authorList>
    </citation>
    <scope>NUCLEOTIDE SEQUENCE</scope>
    <source>
        <strain evidence="2">DP1</strain>
    </source>
</reference>